<evidence type="ECO:0000259" key="7">
    <source>
        <dbReference type="PROSITE" id="PS50860"/>
    </source>
</evidence>
<dbReference type="Proteomes" id="UP000019812">
    <property type="component" value="Unassembled WGS sequence"/>
</dbReference>
<dbReference type="GO" id="GO:0005524">
    <property type="term" value="F:ATP binding"/>
    <property type="evidence" value="ECO:0007669"/>
    <property type="project" value="InterPro"/>
</dbReference>
<evidence type="ECO:0000256" key="1">
    <source>
        <dbReference type="ARBA" id="ARBA00001947"/>
    </source>
</evidence>
<dbReference type="SUPFAM" id="SSF50447">
    <property type="entry name" value="Translation proteins"/>
    <property type="match status" value="1"/>
</dbReference>
<dbReference type="EMBL" id="JDSS02000008">
    <property type="protein sequence ID" value="KFB69735.1"/>
    <property type="molecule type" value="Genomic_DNA"/>
</dbReference>
<evidence type="ECO:0000256" key="2">
    <source>
        <dbReference type="ARBA" id="ARBA00004496"/>
    </source>
</evidence>
<dbReference type="PANTHER" id="PTHR43462">
    <property type="entry name" value="ALANYL-TRNA EDITING PROTEIN"/>
    <property type="match status" value="1"/>
</dbReference>
<dbReference type="GO" id="GO:0006419">
    <property type="term" value="P:alanyl-tRNA aminoacylation"/>
    <property type="evidence" value="ECO:0007669"/>
    <property type="project" value="InterPro"/>
</dbReference>
<sequence>MGSLLFIPRLHPLAVGHGALPADAQMELPMTEELFREDATLTRCEARITCIDHRGVQLERTVFYPLGGGQAGDRGTLILPDGSDLQIVDTRKGAQAGEILHVPAAGQEELLAQISAGQRVNACLDEHRRQRHMRFHTTTHLLCALIPHPVNGCSITCDYARLDFHMTEPLDKEALTAGLAHLVGEARPVRHRWIAEAELDANPGLVRSMSVQPPRGLGRVRVIEIEGVDLQPCGGTHVGNTAEIGAVVVTRIEKKSAMTRRVVLAFARTS</sequence>
<dbReference type="Pfam" id="PF07973">
    <property type="entry name" value="tRNA_SAD"/>
    <property type="match status" value="1"/>
</dbReference>
<comment type="subcellular location">
    <subcellularLocation>
        <location evidence="2">Cytoplasm</location>
    </subcellularLocation>
</comment>
<dbReference type="PROSITE" id="PS50860">
    <property type="entry name" value="AA_TRNA_LIGASE_II_ALA"/>
    <property type="match status" value="1"/>
</dbReference>
<dbReference type="GO" id="GO:0003676">
    <property type="term" value="F:nucleic acid binding"/>
    <property type="evidence" value="ECO:0007669"/>
    <property type="project" value="InterPro"/>
</dbReference>
<reference evidence="8 9" key="1">
    <citation type="submission" date="2014-07" db="EMBL/GenBank/DDBJ databases">
        <title>Expanding our view of genomic diversity in Candidatus Accumulibacter clades.</title>
        <authorList>
            <person name="Skennerton C.T."/>
            <person name="Barr J.J."/>
            <person name="Slater F.R."/>
            <person name="Bond P.L."/>
            <person name="Tyson G.W."/>
        </authorList>
    </citation>
    <scope>NUCLEOTIDE SEQUENCE [LARGE SCALE GENOMIC DNA]</scope>
    <source>
        <strain evidence="9">SK-01</strain>
    </source>
</reference>
<gene>
    <name evidence="8" type="primary">alaS_1</name>
    <name evidence="8" type="ORF">CAPSK01_000569</name>
</gene>
<dbReference type="InterPro" id="IPR018163">
    <property type="entry name" value="Thr/Ala-tRNA-synth_IIc_edit"/>
</dbReference>
<dbReference type="InterPro" id="IPR018164">
    <property type="entry name" value="Ala-tRNA-synth_IIc_N"/>
</dbReference>
<keyword evidence="8" id="KW-0436">Ligase</keyword>
<dbReference type="GO" id="GO:0004813">
    <property type="term" value="F:alanine-tRNA ligase activity"/>
    <property type="evidence" value="ECO:0007669"/>
    <property type="project" value="InterPro"/>
</dbReference>
<comment type="cofactor">
    <cofactor evidence="1">
        <name>Zn(2+)</name>
        <dbReference type="ChEBI" id="CHEBI:29105"/>
    </cofactor>
</comment>
<organism evidence="8 9">
    <name type="scientific">Candidatus Accumulibacter vicinus</name>
    <dbReference type="NCBI Taxonomy" id="2954382"/>
    <lineage>
        <taxon>Bacteria</taxon>
        <taxon>Pseudomonadati</taxon>
        <taxon>Pseudomonadota</taxon>
        <taxon>Betaproteobacteria</taxon>
        <taxon>Candidatus Accumulibacter</taxon>
    </lineage>
</organism>
<evidence type="ECO:0000313" key="8">
    <source>
        <dbReference type="EMBL" id="KFB69735.1"/>
    </source>
</evidence>
<dbReference type="PANTHER" id="PTHR43462:SF1">
    <property type="entry name" value="ALANYL-TRNA EDITING PROTEIN AARSD1"/>
    <property type="match status" value="1"/>
</dbReference>
<dbReference type="SMART" id="SM00863">
    <property type="entry name" value="tRNA_SAD"/>
    <property type="match status" value="1"/>
</dbReference>
<dbReference type="GO" id="GO:0005737">
    <property type="term" value="C:cytoplasm"/>
    <property type="evidence" value="ECO:0007669"/>
    <property type="project" value="UniProtKB-SubCell"/>
</dbReference>
<accession>A0A084Y4U1</accession>
<keyword evidence="5" id="KW-0862">Zinc</keyword>
<dbReference type="GO" id="GO:0046872">
    <property type="term" value="F:metal ion binding"/>
    <property type="evidence" value="ECO:0007669"/>
    <property type="project" value="UniProtKB-KW"/>
</dbReference>
<dbReference type="AlphaFoldDB" id="A0A084Y4U1"/>
<evidence type="ECO:0000256" key="4">
    <source>
        <dbReference type="ARBA" id="ARBA00022723"/>
    </source>
</evidence>
<protein>
    <recommendedName>
        <fullName evidence="3">Alanine--tRNA ligase</fullName>
    </recommendedName>
    <alternativeName>
        <fullName evidence="6">Alanyl-tRNA synthetase</fullName>
    </alternativeName>
</protein>
<dbReference type="InterPro" id="IPR012947">
    <property type="entry name" value="tRNA_SAD"/>
</dbReference>
<name>A0A084Y4U1_9PROT</name>
<comment type="caution">
    <text evidence="8">The sequence shown here is derived from an EMBL/GenBank/DDBJ whole genome shotgun (WGS) entry which is preliminary data.</text>
</comment>
<dbReference type="InterPro" id="IPR051335">
    <property type="entry name" value="Alanyl-tRNA_Editing_Enzymes"/>
</dbReference>
<keyword evidence="4" id="KW-0479">Metal-binding</keyword>
<dbReference type="Gene3D" id="2.40.30.130">
    <property type="match status" value="1"/>
</dbReference>
<evidence type="ECO:0000256" key="5">
    <source>
        <dbReference type="ARBA" id="ARBA00022833"/>
    </source>
</evidence>
<evidence type="ECO:0000313" key="9">
    <source>
        <dbReference type="Proteomes" id="UP000019812"/>
    </source>
</evidence>
<dbReference type="InterPro" id="IPR018165">
    <property type="entry name" value="Ala-tRNA-synth_IIc_core"/>
</dbReference>
<evidence type="ECO:0000256" key="6">
    <source>
        <dbReference type="ARBA" id="ARBA00032577"/>
    </source>
</evidence>
<proteinExistence type="predicted"/>
<evidence type="ECO:0000256" key="3">
    <source>
        <dbReference type="ARBA" id="ARBA00017959"/>
    </source>
</evidence>
<feature type="domain" description="Alanyl-transfer RNA synthetases family profile" evidence="7">
    <location>
        <begin position="27"/>
        <end position="270"/>
    </location>
</feature>
<dbReference type="Pfam" id="PF01411">
    <property type="entry name" value="tRNA-synt_2c"/>
    <property type="match status" value="1"/>
</dbReference>
<dbReference type="InterPro" id="IPR009000">
    <property type="entry name" value="Transl_B-barrel_sf"/>
</dbReference>
<dbReference type="Gene3D" id="3.30.980.10">
    <property type="entry name" value="Threonyl-trna Synthetase, Chain A, domain 2"/>
    <property type="match status" value="1"/>
</dbReference>
<dbReference type="STRING" id="1457154.CAPSK01_000569"/>
<dbReference type="GO" id="GO:0002161">
    <property type="term" value="F:aminoacyl-tRNA deacylase activity"/>
    <property type="evidence" value="ECO:0007669"/>
    <property type="project" value="UniProtKB-ARBA"/>
</dbReference>
<dbReference type="SUPFAM" id="SSF55186">
    <property type="entry name" value="ThrRS/AlaRS common domain"/>
    <property type="match status" value="1"/>
</dbReference>